<dbReference type="InterPro" id="IPR052032">
    <property type="entry name" value="ATP-dep_AA_Ligase"/>
</dbReference>
<evidence type="ECO:0000256" key="1">
    <source>
        <dbReference type="ARBA" id="ARBA00022598"/>
    </source>
</evidence>
<dbReference type="Gene3D" id="3.30.1490.20">
    <property type="entry name" value="ATP-grasp fold, A domain"/>
    <property type="match status" value="1"/>
</dbReference>
<dbReference type="RefSeq" id="WP_248955037.1">
    <property type="nucleotide sequence ID" value="NZ_JAKIKU010000002.1"/>
</dbReference>
<name>A0ABT0KLR9_9GAMM</name>
<dbReference type="Gene3D" id="3.30.470.20">
    <property type="entry name" value="ATP-grasp fold, B domain"/>
    <property type="match status" value="1"/>
</dbReference>
<sequence>MSIIQEQKTVLLLGGSRDQLFLIKTANQMGLYTVVVDGNPASVGFDIADDYSVVSTMDLDALKAFVDEYQSQQRKIDAVCVMGSDISQYVAQLAAYINVPHIPVEAAIIATNKLKMKQCFEHHGVEIPWFSLLISANHLADIVAQRGLPLIIKPLDRSGARGVFLLTEASDLNALYNTAKAESFCGEVMVEEYLAGPQISTETIMYQGHAYTPGYVDRNYEMLSRFAPNIIENGGWQPSLIQGEQRQKVETLIEQAALALGVTDGVIKGDIVYTELGPKVIEVATRLSGGDFSESLVPLGLGINYVEAALKIALGEQPELDKLTPVIDTAVANRYFFPAPGKVISISGIETVREKDFVKKLDIWYQVGDIVPETTSHASRFGVFIVTADNRQQLERRVKWVYDTLNIETSV</sequence>
<dbReference type="InterPro" id="IPR016185">
    <property type="entry name" value="PreATP-grasp_dom_sf"/>
</dbReference>
<evidence type="ECO:0000313" key="7">
    <source>
        <dbReference type="Proteomes" id="UP001202134"/>
    </source>
</evidence>
<dbReference type="InterPro" id="IPR013815">
    <property type="entry name" value="ATP_grasp_subdomain_1"/>
</dbReference>
<evidence type="ECO:0000256" key="3">
    <source>
        <dbReference type="ARBA" id="ARBA00022840"/>
    </source>
</evidence>
<keyword evidence="1" id="KW-0436">Ligase</keyword>
<evidence type="ECO:0000256" key="4">
    <source>
        <dbReference type="PROSITE-ProRule" id="PRU00409"/>
    </source>
</evidence>
<evidence type="ECO:0000259" key="5">
    <source>
        <dbReference type="PROSITE" id="PS50975"/>
    </source>
</evidence>
<dbReference type="Proteomes" id="UP001202134">
    <property type="component" value="Unassembled WGS sequence"/>
</dbReference>
<keyword evidence="2 4" id="KW-0547">Nucleotide-binding</keyword>
<dbReference type="Pfam" id="PF18603">
    <property type="entry name" value="LAL_C2"/>
    <property type="match status" value="1"/>
</dbReference>
<gene>
    <name evidence="6" type="ORF">L2737_05555</name>
</gene>
<keyword evidence="7" id="KW-1185">Reference proteome</keyword>
<dbReference type="Gene3D" id="3.40.50.20">
    <property type="match status" value="1"/>
</dbReference>
<accession>A0ABT0KLR9</accession>
<dbReference type="SUPFAM" id="SSF56059">
    <property type="entry name" value="Glutathione synthetase ATP-binding domain-like"/>
    <property type="match status" value="1"/>
</dbReference>
<dbReference type="PANTHER" id="PTHR43585">
    <property type="entry name" value="FUMIPYRROLE BIOSYNTHESIS PROTEIN C"/>
    <property type="match status" value="1"/>
</dbReference>
<protein>
    <submittedName>
        <fullName evidence="6">ATP-grasp domain-containing protein</fullName>
    </submittedName>
</protein>
<feature type="domain" description="ATP-grasp" evidence="5">
    <location>
        <begin position="117"/>
        <end position="314"/>
    </location>
</feature>
<dbReference type="PANTHER" id="PTHR43585:SF2">
    <property type="entry name" value="ATP-GRASP ENZYME FSQD"/>
    <property type="match status" value="1"/>
</dbReference>
<dbReference type="InterPro" id="IPR003806">
    <property type="entry name" value="ATP-grasp_PylC-type"/>
</dbReference>
<evidence type="ECO:0000256" key="2">
    <source>
        <dbReference type="ARBA" id="ARBA00022741"/>
    </source>
</evidence>
<comment type="caution">
    <text evidence="6">The sequence shown here is derived from an EMBL/GenBank/DDBJ whole genome shotgun (WGS) entry which is preliminary data.</text>
</comment>
<dbReference type="PROSITE" id="PS50975">
    <property type="entry name" value="ATP_GRASP"/>
    <property type="match status" value="1"/>
</dbReference>
<dbReference type="InterPro" id="IPR040570">
    <property type="entry name" value="LAL_C2"/>
</dbReference>
<dbReference type="EMBL" id="JAKIKU010000002">
    <property type="protein sequence ID" value="MCL1044792.1"/>
    <property type="molecule type" value="Genomic_DNA"/>
</dbReference>
<keyword evidence="3 4" id="KW-0067">ATP-binding</keyword>
<dbReference type="SUPFAM" id="SSF52440">
    <property type="entry name" value="PreATP-grasp domain"/>
    <property type="match status" value="1"/>
</dbReference>
<dbReference type="InterPro" id="IPR011761">
    <property type="entry name" value="ATP-grasp"/>
</dbReference>
<organism evidence="6 7">
    <name type="scientific">Shewanella electrodiphila</name>
    <dbReference type="NCBI Taxonomy" id="934143"/>
    <lineage>
        <taxon>Bacteria</taxon>
        <taxon>Pseudomonadati</taxon>
        <taxon>Pseudomonadota</taxon>
        <taxon>Gammaproteobacteria</taxon>
        <taxon>Alteromonadales</taxon>
        <taxon>Shewanellaceae</taxon>
        <taxon>Shewanella</taxon>
    </lineage>
</organism>
<proteinExistence type="predicted"/>
<evidence type="ECO:0000313" key="6">
    <source>
        <dbReference type="EMBL" id="MCL1044792.1"/>
    </source>
</evidence>
<dbReference type="Pfam" id="PF02655">
    <property type="entry name" value="ATP-grasp_3"/>
    <property type="match status" value="1"/>
</dbReference>
<reference evidence="6 7" key="1">
    <citation type="submission" date="2022-01" db="EMBL/GenBank/DDBJ databases">
        <title>Whole genome-based taxonomy of the Shewanellaceae.</title>
        <authorList>
            <person name="Martin-Rodriguez A.J."/>
        </authorList>
    </citation>
    <scope>NUCLEOTIDE SEQUENCE [LARGE SCALE GENOMIC DNA]</scope>
    <source>
        <strain evidence="6 7">DSM 24955</strain>
    </source>
</reference>